<dbReference type="PANTHER" id="PTHR43316">
    <property type="entry name" value="HYDROLASE, HALOACID DELAHOGENASE-RELATED"/>
    <property type="match status" value="1"/>
</dbReference>
<dbReference type="FunCoup" id="A0A5C7EMD3">
    <property type="interactions" value="117"/>
</dbReference>
<dbReference type="PRINTS" id="PR00413">
    <property type="entry name" value="HADHALOGNASE"/>
</dbReference>
<comment type="similarity">
    <text evidence="1 3">Belongs to the HAD-like hydrolase superfamily. S-2-haloalkanoic acid dehalogenase family.</text>
</comment>
<dbReference type="SFLD" id="SFLDS00003">
    <property type="entry name" value="Haloacid_Dehalogenase"/>
    <property type="match status" value="1"/>
</dbReference>
<dbReference type="NCBIfam" id="TIGR01428">
    <property type="entry name" value="HAD_type_II"/>
    <property type="match status" value="1"/>
</dbReference>
<dbReference type="InterPro" id="IPR006439">
    <property type="entry name" value="HAD-SF_hydro_IA"/>
</dbReference>
<dbReference type="InParanoid" id="A0A5C7EMD3"/>
<dbReference type="GO" id="GO:0018784">
    <property type="term" value="F:(S)-2-haloacid dehalogenase activity"/>
    <property type="evidence" value="ECO:0007669"/>
    <property type="project" value="UniProtKB-UniRule"/>
</dbReference>
<evidence type="ECO:0000256" key="3">
    <source>
        <dbReference type="RuleBase" id="RU368077"/>
    </source>
</evidence>
<protein>
    <recommendedName>
        <fullName evidence="3">(S)-2-haloacid dehalogenase</fullName>
        <ecNumber evidence="3">3.8.1.2</ecNumber>
    </recommendedName>
    <alternativeName>
        <fullName evidence="3">2-haloalkanoic acid dehalogenase</fullName>
    </alternativeName>
    <alternativeName>
        <fullName evidence="3">Halocarboxylic acid halidohydrolase</fullName>
    </alternativeName>
    <alternativeName>
        <fullName evidence="3">L-2-haloacid dehalogenase</fullName>
    </alternativeName>
</protein>
<dbReference type="RefSeq" id="WP_147799210.1">
    <property type="nucleotide sequence ID" value="NZ_VPFL01000006.1"/>
</dbReference>
<dbReference type="InterPro" id="IPR051540">
    <property type="entry name" value="S-2-haloacid_dehalogenase"/>
</dbReference>
<dbReference type="EC" id="3.8.1.2" evidence="3"/>
<sequence>MTVRIKALVFDAYGTLYNVHSVIALCDQRFPGQGNALSQLWRQKQLEYTWLKSLMGEYEDFWVITEKALTYACRHLGLTCDEGTRARLMDAYLHLQPYPEVEEALEALQSRPLAVLSNGSPRMLLELTRNTGLEPRFKAILSVDEVKIFKPHPSVYQLAPARLGVDRHEVGFVSSNYWDAVGAKAFGFHVFWINRSNATPDEMGYTPDAVLRSLAELPQHVG</sequence>
<comment type="catalytic activity">
    <reaction evidence="3">
        <text>an (S)-2-haloacid + H2O = a (2R)-2-hydroxycarboxylate + a halide anion + H(+)</text>
        <dbReference type="Rhea" id="RHEA:11192"/>
        <dbReference type="ChEBI" id="CHEBI:15377"/>
        <dbReference type="ChEBI" id="CHEBI:15378"/>
        <dbReference type="ChEBI" id="CHEBI:16042"/>
        <dbReference type="ChEBI" id="CHEBI:58314"/>
        <dbReference type="ChEBI" id="CHEBI:137405"/>
        <dbReference type="EC" id="3.8.1.2"/>
    </reaction>
</comment>
<dbReference type="AlphaFoldDB" id="A0A5C7EMD3"/>
<comment type="function">
    <text evidence="3">Catalyzes the hydrolytic dehalogenation of small (S)-2-haloalkanoic acids to yield the corresponding (R)-2-hydroxyalkanoic acids.</text>
</comment>
<proteinExistence type="inferred from homology"/>
<dbReference type="NCBIfam" id="TIGR01493">
    <property type="entry name" value="HAD-SF-IA-v2"/>
    <property type="match status" value="1"/>
</dbReference>
<dbReference type="PANTHER" id="PTHR43316:SF3">
    <property type="entry name" value="HALOACID DEHALOGENASE, TYPE II (AFU_ORTHOLOGUE AFUA_2G07750)-RELATED"/>
    <property type="match status" value="1"/>
</dbReference>
<gene>
    <name evidence="4" type="ORF">FR698_05610</name>
</gene>
<evidence type="ECO:0000256" key="1">
    <source>
        <dbReference type="ARBA" id="ARBA00008106"/>
    </source>
</evidence>
<dbReference type="SFLD" id="SFLDF00045">
    <property type="entry name" value="2-haloacid_dehalogenase"/>
    <property type="match status" value="1"/>
</dbReference>
<dbReference type="SFLD" id="SFLDG01129">
    <property type="entry name" value="C1.5:_HAD__Beta-PGM__Phosphata"/>
    <property type="match status" value="1"/>
</dbReference>
<comment type="caution">
    <text evidence="4">The sequence shown here is derived from an EMBL/GenBank/DDBJ whole genome shotgun (WGS) entry which is preliminary data.</text>
</comment>
<dbReference type="Gene3D" id="3.40.50.1000">
    <property type="entry name" value="HAD superfamily/HAD-like"/>
    <property type="match status" value="1"/>
</dbReference>
<dbReference type="EMBL" id="VPFL01000006">
    <property type="protein sequence ID" value="TXF12341.1"/>
    <property type="molecule type" value="Genomic_DNA"/>
</dbReference>
<dbReference type="InterPro" id="IPR023198">
    <property type="entry name" value="PGP-like_dom2"/>
</dbReference>
<dbReference type="InterPro" id="IPR036412">
    <property type="entry name" value="HAD-like_sf"/>
</dbReference>
<name>A0A5C7EMD3_9PROT</name>
<dbReference type="NCBIfam" id="TIGR01509">
    <property type="entry name" value="HAD-SF-IA-v3"/>
    <property type="match status" value="1"/>
</dbReference>
<dbReference type="CDD" id="cd02588">
    <property type="entry name" value="HAD_L2-DEX"/>
    <property type="match status" value="1"/>
</dbReference>
<evidence type="ECO:0000256" key="2">
    <source>
        <dbReference type="ARBA" id="ARBA00022801"/>
    </source>
</evidence>
<reference evidence="4 5" key="1">
    <citation type="submission" date="2019-08" db="EMBL/GenBank/DDBJ databases">
        <title>Pelomicrobium methylotrophicum gen. nov., sp. nov. a moderately thermophilic, facultatively anaerobic, lithoautotrophic and methylotrophic bacterium isolated from a terrestrial mud volcano.</title>
        <authorList>
            <person name="Slobodkina G.B."/>
            <person name="Merkel A.Y."/>
            <person name="Slobodkin A.I."/>
        </authorList>
    </citation>
    <scope>NUCLEOTIDE SEQUENCE [LARGE SCALE GENOMIC DNA]</scope>
    <source>
        <strain evidence="4 5">SM250</strain>
    </source>
</reference>
<accession>A0A5C7EMD3</accession>
<dbReference type="OrthoDB" id="9800058at2"/>
<dbReference type="Proteomes" id="UP000321201">
    <property type="component" value="Unassembled WGS sequence"/>
</dbReference>
<dbReference type="SUPFAM" id="SSF56784">
    <property type="entry name" value="HAD-like"/>
    <property type="match status" value="1"/>
</dbReference>
<dbReference type="InterPro" id="IPR023214">
    <property type="entry name" value="HAD_sf"/>
</dbReference>
<keyword evidence="5" id="KW-1185">Reference proteome</keyword>
<dbReference type="Gene3D" id="1.10.150.240">
    <property type="entry name" value="Putative phosphatase, domain 2"/>
    <property type="match status" value="1"/>
</dbReference>
<evidence type="ECO:0000313" key="4">
    <source>
        <dbReference type="EMBL" id="TXF12341.1"/>
    </source>
</evidence>
<keyword evidence="2 3" id="KW-0378">Hydrolase</keyword>
<dbReference type="Pfam" id="PF00702">
    <property type="entry name" value="Hydrolase"/>
    <property type="match status" value="1"/>
</dbReference>
<organism evidence="4 5">
    <name type="scientific">Pelomicrobium methylotrophicum</name>
    <dbReference type="NCBI Taxonomy" id="2602750"/>
    <lineage>
        <taxon>Bacteria</taxon>
        <taxon>Pseudomonadati</taxon>
        <taxon>Pseudomonadota</taxon>
        <taxon>Hydrogenophilia</taxon>
        <taxon>Hydrogenophilia incertae sedis</taxon>
        <taxon>Pelomicrobium</taxon>
    </lineage>
</organism>
<dbReference type="InterPro" id="IPR006328">
    <property type="entry name" value="2-HAD"/>
</dbReference>
<evidence type="ECO:0000313" key="5">
    <source>
        <dbReference type="Proteomes" id="UP000321201"/>
    </source>
</evidence>
<dbReference type="SFLD" id="SFLDG01135">
    <property type="entry name" value="C1.5.6:_HAD__Beta-PGM__Phospha"/>
    <property type="match status" value="1"/>
</dbReference>